<dbReference type="RefSeq" id="WP_345004007.1">
    <property type="nucleotide sequence ID" value="NZ_BAABCY010000013.1"/>
</dbReference>
<keyword evidence="7" id="KW-0998">Cell outer membrane</keyword>
<protein>
    <submittedName>
        <fullName evidence="8">TolC family protein</fullName>
    </submittedName>
</protein>
<evidence type="ECO:0000256" key="4">
    <source>
        <dbReference type="ARBA" id="ARBA00022452"/>
    </source>
</evidence>
<gene>
    <name evidence="8" type="ORF">GCM10022395_03500</name>
</gene>
<keyword evidence="6" id="KW-0472">Membrane</keyword>
<evidence type="ECO:0000256" key="1">
    <source>
        <dbReference type="ARBA" id="ARBA00004442"/>
    </source>
</evidence>
<accession>A0ABP6WR49</accession>
<keyword evidence="4" id="KW-1134">Transmembrane beta strand</keyword>
<keyword evidence="3" id="KW-0813">Transport</keyword>
<comment type="caution">
    <text evidence="8">The sequence shown here is derived from an EMBL/GenBank/DDBJ whole genome shotgun (WGS) entry which is preliminary data.</text>
</comment>
<keyword evidence="9" id="KW-1185">Reference proteome</keyword>
<dbReference type="Pfam" id="PF02321">
    <property type="entry name" value="OEP"/>
    <property type="match status" value="1"/>
</dbReference>
<evidence type="ECO:0000256" key="2">
    <source>
        <dbReference type="ARBA" id="ARBA00007613"/>
    </source>
</evidence>
<evidence type="ECO:0000313" key="8">
    <source>
        <dbReference type="EMBL" id="GAA3555421.1"/>
    </source>
</evidence>
<dbReference type="PANTHER" id="PTHR30026">
    <property type="entry name" value="OUTER MEMBRANE PROTEIN TOLC"/>
    <property type="match status" value="1"/>
</dbReference>
<comment type="subcellular location">
    <subcellularLocation>
        <location evidence="1">Cell outer membrane</location>
    </subcellularLocation>
</comment>
<name>A0ABP6WR49_9FLAO</name>
<dbReference type="Proteomes" id="UP001500954">
    <property type="component" value="Unassembled WGS sequence"/>
</dbReference>
<dbReference type="Gene3D" id="1.20.1600.10">
    <property type="entry name" value="Outer membrane efflux proteins (OEP)"/>
    <property type="match status" value="1"/>
</dbReference>
<dbReference type="EMBL" id="BAABCY010000013">
    <property type="protein sequence ID" value="GAA3555421.1"/>
    <property type="molecule type" value="Genomic_DNA"/>
</dbReference>
<dbReference type="SUPFAM" id="SSF56954">
    <property type="entry name" value="Outer membrane efflux proteins (OEP)"/>
    <property type="match status" value="1"/>
</dbReference>
<keyword evidence="5" id="KW-0812">Transmembrane</keyword>
<organism evidence="8 9">
    <name type="scientific">Snuella lapsa</name>
    <dbReference type="NCBI Taxonomy" id="870481"/>
    <lineage>
        <taxon>Bacteria</taxon>
        <taxon>Pseudomonadati</taxon>
        <taxon>Bacteroidota</taxon>
        <taxon>Flavobacteriia</taxon>
        <taxon>Flavobacteriales</taxon>
        <taxon>Flavobacteriaceae</taxon>
        <taxon>Snuella</taxon>
    </lineage>
</organism>
<proteinExistence type="inferred from homology"/>
<dbReference type="InterPro" id="IPR051906">
    <property type="entry name" value="TolC-like"/>
</dbReference>
<sequence>MSFKISLAVLFFGVIFIFKGQAQKMWTLDECIVYGLEHSLEQEITSQDAAISKEYWQQSKRNLLPSIGVSYPGYNVSFGRTLDPVTNTYVERRFVSGIRGGLSSSITLFEGFRKWHHLAYQKLQYENSKYRAEQAKYDLAFKIMDLFSNVLFHEGALEIVKEQQRSNLLHYRTVSKKTDLGLMAKADLYEIEATVSGDSLSVLQAENRLELAKLSLLQEMNLQQETIAITAGLTSNKLPETDVEEVFNSALETLPLLKISALSVASAKKDLAVTKSAFFPRIGLSAAINTSFSDNIKDASGNTVSFREQIKNNQNKFIGVSLNFPVFGNGRVWSQTKIGKIRLNKANTQFRLEQQRTYKQIREMLQKNKALNAEEVLNQKQLKAKEQAYKVAQKRFEKELISLYDLQITSSSYLSAKIEQLRILVEKRIQKHYLDFYKGEFKLPTIASN</sequence>
<evidence type="ECO:0000256" key="3">
    <source>
        <dbReference type="ARBA" id="ARBA00022448"/>
    </source>
</evidence>
<dbReference type="PANTHER" id="PTHR30026:SF20">
    <property type="entry name" value="OUTER MEMBRANE PROTEIN TOLC"/>
    <property type="match status" value="1"/>
</dbReference>
<evidence type="ECO:0000256" key="6">
    <source>
        <dbReference type="ARBA" id="ARBA00023136"/>
    </source>
</evidence>
<comment type="similarity">
    <text evidence="2">Belongs to the outer membrane factor (OMF) (TC 1.B.17) family.</text>
</comment>
<evidence type="ECO:0000256" key="5">
    <source>
        <dbReference type="ARBA" id="ARBA00022692"/>
    </source>
</evidence>
<reference evidence="9" key="1">
    <citation type="journal article" date="2019" name="Int. J. Syst. Evol. Microbiol.">
        <title>The Global Catalogue of Microorganisms (GCM) 10K type strain sequencing project: providing services to taxonomists for standard genome sequencing and annotation.</title>
        <authorList>
            <consortium name="The Broad Institute Genomics Platform"/>
            <consortium name="The Broad Institute Genome Sequencing Center for Infectious Disease"/>
            <person name="Wu L."/>
            <person name="Ma J."/>
        </authorList>
    </citation>
    <scope>NUCLEOTIDE SEQUENCE [LARGE SCALE GENOMIC DNA]</scope>
    <source>
        <strain evidence="9">JCM 17111</strain>
    </source>
</reference>
<dbReference type="InterPro" id="IPR003423">
    <property type="entry name" value="OMP_efflux"/>
</dbReference>
<evidence type="ECO:0000256" key="7">
    <source>
        <dbReference type="ARBA" id="ARBA00023237"/>
    </source>
</evidence>
<evidence type="ECO:0000313" key="9">
    <source>
        <dbReference type="Proteomes" id="UP001500954"/>
    </source>
</evidence>